<keyword evidence="3" id="KW-1185">Reference proteome</keyword>
<accession>A0AAV8X3C3</accession>
<evidence type="ECO:0000256" key="1">
    <source>
        <dbReference type="SAM" id="Phobius"/>
    </source>
</evidence>
<organism evidence="2 3">
    <name type="scientific">Rhamnusium bicolor</name>
    <dbReference type="NCBI Taxonomy" id="1586634"/>
    <lineage>
        <taxon>Eukaryota</taxon>
        <taxon>Metazoa</taxon>
        <taxon>Ecdysozoa</taxon>
        <taxon>Arthropoda</taxon>
        <taxon>Hexapoda</taxon>
        <taxon>Insecta</taxon>
        <taxon>Pterygota</taxon>
        <taxon>Neoptera</taxon>
        <taxon>Endopterygota</taxon>
        <taxon>Coleoptera</taxon>
        <taxon>Polyphaga</taxon>
        <taxon>Cucujiformia</taxon>
        <taxon>Chrysomeloidea</taxon>
        <taxon>Cerambycidae</taxon>
        <taxon>Lepturinae</taxon>
        <taxon>Rhagiini</taxon>
        <taxon>Rhamnusium</taxon>
    </lineage>
</organism>
<dbReference type="GO" id="GO:0016020">
    <property type="term" value="C:membrane"/>
    <property type="evidence" value="ECO:0007669"/>
    <property type="project" value="TreeGrafter"/>
</dbReference>
<proteinExistence type="predicted"/>
<evidence type="ECO:0000313" key="2">
    <source>
        <dbReference type="EMBL" id="KAJ8933534.1"/>
    </source>
</evidence>
<reference evidence="2" key="1">
    <citation type="journal article" date="2023" name="Insect Mol. Biol.">
        <title>Genome sequencing provides insights into the evolution of gene families encoding plant cell wall-degrading enzymes in longhorned beetles.</title>
        <authorList>
            <person name="Shin N.R."/>
            <person name="Okamura Y."/>
            <person name="Kirsch R."/>
            <person name="Pauchet Y."/>
        </authorList>
    </citation>
    <scope>NUCLEOTIDE SEQUENCE</scope>
    <source>
        <strain evidence="2">RBIC_L_NR</strain>
    </source>
</reference>
<keyword evidence="1" id="KW-0812">Transmembrane</keyword>
<dbReference type="Proteomes" id="UP001162156">
    <property type="component" value="Unassembled WGS sequence"/>
</dbReference>
<protein>
    <recommendedName>
        <fullName evidence="4">Transmembrane protein</fullName>
    </recommendedName>
</protein>
<keyword evidence="1" id="KW-1133">Transmembrane helix</keyword>
<evidence type="ECO:0008006" key="4">
    <source>
        <dbReference type="Google" id="ProtNLM"/>
    </source>
</evidence>
<feature type="transmembrane region" description="Helical" evidence="1">
    <location>
        <begin position="144"/>
        <end position="161"/>
    </location>
</feature>
<feature type="transmembrane region" description="Helical" evidence="1">
    <location>
        <begin position="21"/>
        <end position="40"/>
    </location>
</feature>
<keyword evidence="1" id="KW-0472">Membrane</keyword>
<dbReference type="AlphaFoldDB" id="A0AAV8X3C3"/>
<evidence type="ECO:0000313" key="3">
    <source>
        <dbReference type="Proteomes" id="UP001162156"/>
    </source>
</evidence>
<dbReference type="PANTHER" id="PTHR21824">
    <property type="entry name" value="TRANSMEMBRANE PROTEIN 177"/>
    <property type="match status" value="1"/>
</dbReference>
<name>A0AAV8X3C3_9CUCU</name>
<dbReference type="EMBL" id="JANEYF010003852">
    <property type="protein sequence ID" value="KAJ8933534.1"/>
    <property type="molecule type" value="Genomic_DNA"/>
</dbReference>
<sequence length="244" mass="28657">MKKMTFQKISKWFLTDTGKNFCFYAAGTVTTSVLLCNFLPHTLLLNQYKDLVHLYKNGFSVPLTQKLEERFQRALDLVEVNPIDKHLYKPFFCIGFDVMSAGSSYSRFGVQVGLPSNFAYETEDMVDKYKIKFNFYTKPLRVRLIIYSLISLFGLGTYAMSKDMTQLYYEEKIDRQLKQTNILFAEGGKEYYNKLLERNQAFRKLLGREGERLYSTLGNENYLFRNKHIPLVQRKSFFEEPLTS</sequence>
<dbReference type="PANTHER" id="PTHR21824:SF4">
    <property type="entry name" value="TRANSMEMBRANE PROTEIN 177"/>
    <property type="match status" value="1"/>
</dbReference>
<dbReference type="InterPro" id="IPR026620">
    <property type="entry name" value="TMEM177"/>
</dbReference>
<comment type="caution">
    <text evidence="2">The sequence shown here is derived from an EMBL/GenBank/DDBJ whole genome shotgun (WGS) entry which is preliminary data.</text>
</comment>
<gene>
    <name evidence="2" type="ORF">NQ314_013947</name>
</gene>